<reference evidence="1 2" key="2">
    <citation type="journal article" date="2022" name="Mol. Ecol. Resour.">
        <title>The genomes of chicory, endive, great burdock and yacon provide insights into Asteraceae paleo-polyploidization history and plant inulin production.</title>
        <authorList>
            <person name="Fan W."/>
            <person name="Wang S."/>
            <person name="Wang H."/>
            <person name="Wang A."/>
            <person name="Jiang F."/>
            <person name="Liu H."/>
            <person name="Zhao H."/>
            <person name="Xu D."/>
            <person name="Zhang Y."/>
        </authorList>
    </citation>
    <scope>NUCLEOTIDE SEQUENCE [LARGE SCALE GENOMIC DNA]</scope>
    <source>
        <strain evidence="2">cv. Punajuju</strain>
        <tissue evidence="1">Leaves</tissue>
    </source>
</reference>
<dbReference type="Proteomes" id="UP001055811">
    <property type="component" value="Linkage Group LG03"/>
</dbReference>
<evidence type="ECO:0000313" key="2">
    <source>
        <dbReference type="Proteomes" id="UP001055811"/>
    </source>
</evidence>
<dbReference type="EMBL" id="CM042011">
    <property type="protein sequence ID" value="KAI3766023.1"/>
    <property type="molecule type" value="Genomic_DNA"/>
</dbReference>
<organism evidence="1 2">
    <name type="scientific">Cichorium intybus</name>
    <name type="common">Chicory</name>
    <dbReference type="NCBI Taxonomy" id="13427"/>
    <lineage>
        <taxon>Eukaryota</taxon>
        <taxon>Viridiplantae</taxon>
        <taxon>Streptophyta</taxon>
        <taxon>Embryophyta</taxon>
        <taxon>Tracheophyta</taxon>
        <taxon>Spermatophyta</taxon>
        <taxon>Magnoliopsida</taxon>
        <taxon>eudicotyledons</taxon>
        <taxon>Gunneridae</taxon>
        <taxon>Pentapetalae</taxon>
        <taxon>asterids</taxon>
        <taxon>campanulids</taxon>
        <taxon>Asterales</taxon>
        <taxon>Asteraceae</taxon>
        <taxon>Cichorioideae</taxon>
        <taxon>Cichorieae</taxon>
        <taxon>Cichoriinae</taxon>
        <taxon>Cichorium</taxon>
    </lineage>
</organism>
<reference evidence="2" key="1">
    <citation type="journal article" date="2022" name="Mol. Ecol. Resour.">
        <title>The genomes of chicory, endive, great burdock and yacon provide insights into Asteraceae palaeo-polyploidization history and plant inulin production.</title>
        <authorList>
            <person name="Fan W."/>
            <person name="Wang S."/>
            <person name="Wang H."/>
            <person name="Wang A."/>
            <person name="Jiang F."/>
            <person name="Liu H."/>
            <person name="Zhao H."/>
            <person name="Xu D."/>
            <person name="Zhang Y."/>
        </authorList>
    </citation>
    <scope>NUCLEOTIDE SEQUENCE [LARGE SCALE GENOMIC DNA]</scope>
    <source>
        <strain evidence="2">cv. Punajuju</strain>
    </source>
</reference>
<proteinExistence type="predicted"/>
<evidence type="ECO:0000313" key="1">
    <source>
        <dbReference type="EMBL" id="KAI3766023.1"/>
    </source>
</evidence>
<keyword evidence="2" id="KW-1185">Reference proteome</keyword>
<accession>A0ACB9F5G9</accession>
<comment type="caution">
    <text evidence="1">The sequence shown here is derived from an EMBL/GenBank/DDBJ whole genome shotgun (WGS) entry which is preliminary data.</text>
</comment>
<protein>
    <submittedName>
        <fullName evidence="1">Uncharacterized protein</fullName>
    </submittedName>
</protein>
<name>A0ACB9F5G9_CICIN</name>
<gene>
    <name evidence="1" type="ORF">L2E82_16071</name>
</gene>
<sequence length="211" mass="24563">MDPLRIHAYKIHAIKKHKRQQFVGTVLLYSLSALACTLFCSSPLWYPPFCATFNVLFFFSLPKIFSFFFTSKVLFVVGNLIVIFLVGQCKFFSSNSKPSRPSYTDTCYDKYKSKSPKPRVVPPQQAKKARGVAKCTSESRDEEYRLETRCNEDMVRYCRGEVRIVHEKQKEEGLQMDQEVILPAEELNRLADDFIARINRQRRLEAEFCMS</sequence>